<dbReference type="EMBL" id="CP030759">
    <property type="protein sequence ID" value="AXA34975.1"/>
    <property type="molecule type" value="Genomic_DNA"/>
</dbReference>
<accession>A0A2Z4Y3D9</accession>
<feature type="transmembrane region" description="Helical" evidence="4">
    <location>
        <begin position="99"/>
        <end position="121"/>
    </location>
</feature>
<dbReference type="AlphaFoldDB" id="A0A2Z4Y3D9"/>
<dbReference type="SUPFAM" id="SSF103473">
    <property type="entry name" value="MFS general substrate transporter"/>
    <property type="match status" value="1"/>
</dbReference>
<feature type="transmembrane region" description="Helical" evidence="4">
    <location>
        <begin position="212"/>
        <end position="234"/>
    </location>
</feature>
<dbReference type="GO" id="GO:0022857">
    <property type="term" value="F:transmembrane transporter activity"/>
    <property type="evidence" value="ECO:0007669"/>
    <property type="project" value="InterPro"/>
</dbReference>
<dbReference type="InterPro" id="IPR050327">
    <property type="entry name" value="Proton-linked_MCT"/>
</dbReference>
<evidence type="ECO:0000256" key="2">
    <source>
        <dbReference type="ARBA" id="ARBA00022989"/>
    </source>
</evidence>
<dbReference type="PANTHER" id="PTHR11360">
    <property type="entry name" value="MONOCARBOXYLATE TRANSPORTER"/>
    <property type="match status" value="1"/>
</dbReference>
<gene>
    <name evidence="6" type="ORF">BRCON_0198</name>
</gene>
<proteinExistence type="predicted"/>
<keyword evidence="3 4" id="KW-0472">Membrane</keyword>
<feature type="transmembrane region" description="Helical" evidence="4">
    <location>
        <begin position="300"/>
        <end position="320"/>
    </location>
</feature>
<feature type="transmembrane region" description="Helical" evidence="4">
    <location>
        <begin position="273"/>
        <end position="294"/>
    </location>
</feature>
<sequence length="405" mass="42923">MKNNRFVAYLAVASGVLMQLCLGALYAWSTFAAALREEYGFRASQMALVFGTTIATFTLVMLPAGRWVTRYGPRKLAIAGALLFILGYGLVSFSGGNFWLIYLGAGVIAGAGIGCYYTAPLTCSVAWFPERKGLMTGLSVAGFGAGALLVSTITEMLLEHGWHPLTLFRLLAFVNGFIAFLAATQLRLPPSHPVSETLSPSEEAAVRVDRKYFWSLVAGMFAATFSGLLVIGHLKSIGLSYGISPHTAGLAVGVFAIGNSLGRLIWGAAYDRFGRLCLPAALLLQAVVVGFLPLFRVEGLFLIASFAIGVLFGSAFVLYASDLASRCGSKALGYVYPFVFLAYGASGIAGPLCGGLLFDTFGNYIASCAVASLLSIGGVAVFVALNNEELLEDVRGFLRLDPEND</sequence>
<feature type="transmembrane region" description="Helical" evidence="4">
    <location>
        <begin position="76"/>
        <end position="93"/>
    </location>
</feature>
<feature type="transmembrane region" description="Helical" evidence="4">
    <location>
        <begin position="133"/>
        <end position="153"/>
    </location>
</feature>
<dbReference type="InterPro" id="IPR011701">
    <property type="entry name" value="MFS"/>
</dbReference>
<dbReference type="Gene3D" id="1.20.1250.20">
    <property type="entry name" value="MFS general substrate transporter like domains"/>
    <property type="match status" value="2"/>
</dbReference>
<dbReference type="PROSITE" id="PS50850">
    <property type="entry name" value="MFS"/>
    <property type="match status" value="1"/>
</dbReference>
<evidence type="ECO:0000256" key="3">
    <source>
        <dbReference type="ARBA" id="ARBA00023136"/>
    </source>
</evidence>
<reference evidence="6 7" key="1">
    <citation type="submission" date="2018-05" db="EMBL/GenBank/DDBJ databases">
        <title>A metagenomic window into the 2 km-deep terrestrial subsurface aquifer revealed taxonomically and functionally diverse microbial community comprising novel uncultured bacterial lineages.</title>
        <authorList>
            <person name="Kadnikov V.V."/>
            <person name="Mardanov A.V."/>
            <person name="Beletsky A.V."/>
            <person name="Banks D."/>
            <person name="Pimenov N.V."/>
            <person name="Frank Y.A."/>
            <person name="Karnachuk O.V."/>
            <person name="Ravin N.V."/>
        </authorList>
    </citation>
    <scope>NUCLEOTIDE SEQUENCE [LARGE SCALE GENOMIC DNA]</scope>
    <source>
        <strain evidence="6">BY</strain>
    </source>
</reference>
<feature type="transmembrane region" description="Helical" evidence="4">
    <location>
        <begin position="46"/>
        <end position="64"/>
    </location>
</feature>
<evidence type="ECO:0000313" key="7">
    <source>
        <dbReference type="Proteomes" id="UP000262583"/>
    </source>
</evidence>
<dbReference type="Proteomes" id="UP000262583">
    <property type="component" value="Chromosome"/>
</dbReference>
<keyword evidence="2 4" id="KW-1133">Transmembrane helix</keyword>
<evidence type="ECO:0000313" key="6">
    <source>
        <dbReference type="EMBL" id="AXA34975.1"/>
    </source>
</evidence>
<feature type="transmembrane region" description="Helical" evidence="4">
    <location>
        <begin position="332"/>
        <end position="358"/>
    </location>
</feature>
<feature type="transmembrane region" description="Helical" evidence="4">
    <location>
        <begin position="7"/>
        <end position="26"/>
    </location>
</feature>
<keyword evidence="1 4" id="KW-0812">Transmembrane</keyword>
<evidence type="ECO:0000256" key="1">
    <source>
        <dbReference type="ARBA" id="ARBA00022692"/>
    </source>
</evidence>
<feature type="transmembrane region" description="Helical" evidence="4">
    <location>
        <begin position="165"/>
        <end position="183"/>
    </location>
</feature>
<organism evidence="6 7">
    <name type="scientific">Sumerlaea chitinivorans</name>
    <dbReference type="NCBI Taxonomy" id="2250252"/>
    <lineage>
        <taxon>Bacteria</taxon>
        <taxon>Candidatus Sumerlaeota</taxon>
        <taxon>Candidatus Sumerlaeia</taxon>
        <taxon>Candidatus Sumerlaeales</taxon>
        <taxon>Candidatus Sumerlaeaceae</taxon>
        <taxon>Candidatus Sumerlaea</taxon>
    </lineage>
</organism>
<dbReference type="InterPro" id="IPR036259">
    <property type="entry name" value="MFS_trans_sf"/>
</dbReference>
<dbReference type="KEGG" id="schv:BRCON_0198"/>
<dbReference type="InterPro" id="IPR020846">
    <property type="entry name" value="MFS_dom"/>
</dbReference>
<dbReference type="Pfam" id="PF07690">
    <property type="entry name" value="MFS_1"/>
    <property type="match status" value="1"/>
</dbReference>
<feature type="transmembrane region" description="Helical" evidence="4">
    <location>
        <begin position="246"/>
        <end position="266"/>
    </location>
</feature>
<evidence type="ECO:0000259" key="5">
    <source>
        <dbReference type="PROSITE" id="PS50850"/>
    </source>
</evidence>
<feature type="transmembrane region" description="Helical" evidence="4">
    <location>
        <begin position="364"/>
        <end position="385"/>
    </location>
</feature>
<name>A0A2Z4Y3D9_SUMC1</name>
<feature type="domain" description="Major facilitator superfamily (MFS) profile" evidence="5">
    <location>
        <begin position="7"/>
        <end position="389"/>
    </location>
</feature>
<evidence type="ECO:0000256" key="4">
    <source>
        <dbReference type="SAM" id="Phobius"/>
    </source>
</evidence>
<protein>
    <submittedName>
        <fullName evidence="6">Oxalate/formate antiporter</fullName>
    </submittedName>
</protein>